<name>A0A673LV56_9TELE</name>
<feature type="region of interest" description="Disordered" evidence="2">
    <location>
        <begin position="113"/>
        <end position="142"/>
    </location>
</feature>
<proteinExistence type="predicted"/>
<dbReference type="Pfam" id="PF00048">
    <property type="entry name" value="IL8"/>
    <property type="match status" value="1"/>
</dbReference>
<sequence>MKAKGNISLELPVRGIMNQAVLTLLCALVFGVTLTHSAGQAGGLSQRCLCRGRLLKAVKPRWIRAVELLPPSPSCSKTEIILTVTGKGKGKGKEVNRMLKVCLDPNKRQGQRLLKGKWRQNKKQRNRGRKEKIKKSDNKDDY</sequence>
<dbReference type="InterPro" id="IPR001811">
    <property type="entry name" value="Chemokine_IL8-like_dom"/>
</dbReference>
<evidence type="ECO:0000313" key="5">
    <source>
        <dbReference type="Proteomes" id="UP000472270"/>
    </source>
</evidence>
<dbReference type="GO" id="GO:0008009">
    <property type="term" value="F:chemokine activity"/>
    <property type="evidence" value="ECO:0007669"/>
    <property type="project" value="InterPro"/>
</dbReference>
<keyword evidence="1" id="KW-0202">Cytokine</keyword>
<protein>
    <submittedName>
        <fullName evidence="4">C-X-C motif chemokine 10-like</fullName>
    </submittedName>
</protein>
<dbReference type="Proteomes" id="UP000472270">
    <property type="component" value="Unassembled WGS sequence"/>
</dbReference>
<accession>A0A673LV56</accession>
<evidence type="ECO:0000259" key="3">
    <source>
        <dbReference type="Pfam" id="PF00048"/>
    </source>
</evidence>
<dbReference type="InterPro" id="IPR036048">
    <property type="entry name" value="Interleukin_8-like_sf"/>
</dbReference>
<dbReference type="GO" id="GO:0006955">
    <property type="term" value="P:immune response"/>
    <property type="evidence" value="ECO:0007669"/>
    <property type="project" value="InterPro"/>
</dbReference>
<reference evidence="4" key="1">
    <citation type="submission" date="2025-08" db="UniProtKB">
        <authorList>
            <consortium name="Ensembl"/>
        </authorList>
    </citation>
    <scope>IDENTIFICATION</scope>
</reference>
<evidence type="ECO:0000313" key="4">
    <source>
        <dbReference type="Ensembl" id="ENSSRHP00000081513.1"/>
    </source>
</evidence>
<reference evidence="4" key="2">
    <citation type="submission" date="2025-09" db="UniProtKB">
        <authorList>
            <consortium name="Ensembl"/>
        </authorList>
    </citation>
    <scope>IDENTIFICATION</scope>
</reference>
<organism evidence="4 5">
    <name type="scientific">Sinocyclocheilus rhinocerous</name>
    <dbReference type="NCBI Taxonomy" id="307959"/>
    <lineage>
        <taxon>Eukaryota</taxon>
        <taxon>Metazoa</taxon>
        <taxon>Chordata</taxon>
        <taxon>Craniata</taxon>
        <taxon>Vertebrata</taxon>
        <taxon>Euteleostomi</taxon>
        <taxon>Actinopterygii</taxon>
        <taxon>Neopterygii</taxon>
        <taxon>Teleostei</taxon>
        <taxon>Ostariophysi</taxon>
        <taxon>Cypriniformes</taxon>
        <taxon>Cyprinidae</taxon>
        <taxon>Cyprininae</taxon>
        <taxon>Sinocyclocheilus</taxon>
    </lineage>
</organism>
<feature type="domain" description="Chemokine interleukin-8-like" evidence="3">
    <location>
        <begin position="47"/>
        <end position="115"/>
    </location>
</feature>
<feature type="compositionally biased region" description="Basic residues" evidence="2">
    <location>
        <begin position="114"/>
        <end position="133"/>
    </location>
</feature>
<dbReference type="AlphaFoldDB" id="A0A673LV56"/>
<dbReference type="Ensembl" id="ENSSRHT00000083723.1">
    <property type="protein sequence ID" value="ENSSRHP00000081513.1"/>
    <property type="gene ID" value="ENSSRHG00000040389.1"/>
</dbReference>
<keyword evidence="5" id="KW-1185">Reference proteome</keyword>
<dbReference type="Gene3D" id="2.40.50.40">
    <property type="match status" value="1"/>
</dbReference>
<dbReference type="SUPFAM" id="SSF54117">
    <property type="entry name" value="Interleukin 8-like chemokines"/>
    <property type="match status" value="1"/>
</dbReference>
<gene>
    <name evidence="4" type="primary">LOC107718359</name>
</gene>
<evidence type="ECO:0000256" key="2">
    <source>
        <dbReference type="SAM" id="MobiDB-lite"/>
    </source>
</evidence>
<dbReference type="GO" id="GO:0005615">
    <property type="term" value="C:extracellular space"/>
    <property type="evidence" value="ECO:0007669"/>
    <property type="project" value="UniProtKB-KW"/>
</dbReference>
<evidence type="ECO:0000256" key="1">
    <source>
        <dbReference type="ARBA" id="ARBA00022514"/>
    </source>
</evidence>